<dbReference type="InterPro" id="IPR050671">
    <property type="entry name" value="CD300_family_receptors"/>
</dbReference>
<feature type="non-terminal residue" evidence="4">
    <location>
        <position position="136"/>
    </location>
</feature>
<accession>A0ABD0N4N5</accession>
<reference evidence="4 5" key="1">
    <citation type="submission" date="2024-05" db="EMBL/GenBank/DDBJ databases">
        <title>Genome sequencing and assembly of Indian major carp, Cirrhinus mrigala (Hamilton, 1822).</title>
        <authorList>
            <person name="Mohindra V."/>
            <person name="Chowdhury L.M."/>
            <person name="Lal K."/>
            <person name="Jena J.K."/>
        </authorList>
    </citation>
    <scope>NUCLEOTIDE SEQUENCE [LARGE SCALE GENOMIC DNA]</scope>
    <source>
        <strain evidence="4">CM1030</strain>
        <tissue evidence="4">Blood</tissue>
    </source>
</reference>
<dbReference type="GO" id="GO:0016020">
    <property type="term" value="C:membrane"/>
    <property type="evidence" value="ECO:0007669"/>
    <property type="project" value="UniProtKB-SubCell"/>
</dbReference>
<dbReference type="Gene3D" id="2.60.40.10">
    <property type="entry name" value="Immunoglobulins"/>
    <property type="match status" value="1"/>
</dbReference>
<dbReference type="Proteomes" id="UP001529510">
    <property type="component" value="Unassembled WGS sequence"/>
</dbReference>
<comment type="subcellular location">
    <subcellularLocation>
        <location evidence="1">Membrane</location>
    </subcellularLocation>
</comment>
<evidence type="ECO:0000256" key="1">
    <source>
        <dbReference type="ARBA" id="ARBA00004370"/>
    </source>
</evidence>
<dbReference type="PANTHER" id="PTHR11860:SF87">
    <property type="entry name" value="CMRF35-LIKE MOLECULE 8"/>
    <property type="match status" value="1"/>
</dbReference>
<dbReference type="InterPro" id="IPR013783">
    <property type="entry name" value="Ig-like_fold"/>
</dbReference>
<keyword evidence="2" id="KW-0812">Transmembrane</keyword>
<organism evidence="4 5">
    <name type="scientific">Cirrhinus mrigala</name>
    <name type="common">Mrigala</name>
    <dbReference type="NCBI Taxonomy" id="683832"/>
    <lineage>
        <taxon>Eukaryota</taxon>
        <taxon>Metazoa</taxon>
        <taxon>Chordata</taxon>
        <taxon>Craniata</taxon>
        <taxon>Vertebrata</taxon>
        <taxon>Euteleostomi</taxon>
        <taxon>Actinopterygii</taxon>
        <taxon>Neopterygii</taxon>
        <taxon>Teleostei</taxon>
        <taxon>Ostariophysi</taxon>
        <taxon>Cypriniformes</taxon>
        <taxon>Cyprinidae</taxon>
        <taxon>Labeoninae</taxon>
        <taxon>Labeonini</taxon>
        <taxon>Cirrhinus</taxon>
    </lineage>
</organism>
<dbReference type="AlphaFoldDB" id="A0ABD0N4N5"/>
<gene>
    <name evidence="4" type="ORF">M9458_048345</name>
</gene>
<keyword evidence="5" id="KW-1185">Reference proteome</keyword>
<dbReference type="SUPFAM" id="SSF48726">
    <property type="entry name" value="Immunoglobulin"/>
    <property type="match status" value="2"/>
</dbReference>
<dbReference type="EMBL" id="JAMKFB020000024">
    <property type="protein sequence ID" value="KAL0157099.1"/>
    <property type="molecule type" value="Genomic_DNA"/>
</dbReference>
<evidence type="ECO:0000313" key="4">
    <source>
        <dbReference type="EMBL" id="KAL0157099.1"/>
    </source>
</evidence>
<dbReference type="PANTHER" id="PTHR11860">
    <property type="entry name" value="POLYMERIC-IMMUNOGLOBULIN RECEPTOR"/>
    <property type="match status" value="1"/>
</dbReference>
<dbReference type="InterPro" id="IPR036179">
    <property type="entry name" value="Ig-like_dom_sf"/>
</dbReference>
<name>A0ABD0N4N5_CIRMR</name>
<evidence type="ECO:0000256" key="3">
    <source>
        <dbReference type="ARBA" id="ARBA00023136"/>
    </source>
</evidence>
<evidence type="ECO:0000313" key="5">
    <source>
        <dbReference type="Proteomes" id="UP001529510"/>
    </source>
</evidence>
<proteinExistence type="predicted"/>
<protein>
    <submittedName>
        <fullName evidence="4">Uncharacterized protein</fullName>
    </submittedName>
</protein>
<comment type="caution">
    <text evidence="4">The sequence shown here is derived from an EMBL/GenBank/DDBJ whole genome shotgun (WGS) entry which is preliminary data.</text>
</comment>
<sequence>MSIVDHREELYFTATLREAEVSDTGKYWCGVSLPGSDDGTSLYLHVTEAEAGLRVSSQNVSGHEGGNVTIRCHGASRWCTIRGSCVGADGGSLARTAASVDGDVVSKEDSGWYYCSNDVSQMPVYVTVMEAQEFTQ</sequence>
<keyword evidence="3" id="KW-0472">Membrane</keyword>
<evidence type="ECO:0000256" key="2">
    <source>
        <dbReference type="ARBA" id="ARBA00022692"/>
    </source>
</evidence>